<feature type="compositionally biased region" description="Polar residues" evidence="8">
    <location>
        <begin position="260"/>
        <end position="280"/>
    </location>
</feature>
<dbReference type="Proteomes" id="UP000494106">
    <property type="component" value="Unassembled WGS sequence"/>
</dbReference>
<dbReference type="GO" id="GO:0005886">
    <property type="term" value="C:plasma membrane"/>
    <property type="evidence" value="ECO:0007669"/>
    <property type="project" value="UniProtKB-SubCell"/>
</dbReference>
<dbReference type="Pfam" id="PF09815">
    <property type="entry name" value="XK-related"/>
    <property type="match status" value="1"/>
</dbReference>
<feature type="transmembrane region" description="Helical" evidence="7">
    <location>
        <begin position="26"/>
        <end position="50"/>
    </location>
</feature>
<feature type="transmembrane region" description="Helical" evidence="7">
    <location>
        <begin position="457"/>
        <end position="476"/>
    </location>
</feature>
<dbReference type="GO" id="GO:0070782">
    <property type="term" value="P:phosphatidylserine exposure on apoptotic cell surface"/>
    <property type="evidence" value="ECO:0007669"/>
    <property type="project" value="TreeGrafter"/>
</dbReference>
<evidence type="ECO:0000256" key="7">
    <source>
        <dbReference type="RuleBase" id="RU910716"/>
    </source>
</evidence>
<feature type="transmembrane region" description="Helical" evidence="7">
    <location>
        <begin position="112"/>
        <end position="134"/>
    </location>
</feature>
<keyword evidence="10" id="KW-1185">Reference proteome</keyword>
<reference evidence="9 10" key="1">
    <citation type="submission" date="2020-04" db="EMBL/GenBank/DDBJ databases">
        <authorList>
            <person name="Wallbank WR R."/>
            <person name="Pardo Diaz C."/>
            <person name="Kozak K."/>
            <person name="Martin S."/>
            <person name="Jiggins C."/>
            <person name="Moest M."/>
            <person name="Warren A I."/>
            <person name="Byers J.R.P. K."/>
            <person name="Montejo-Kovacevich G."/>
            <person name="Yen C E."/>
        </authorList>
    </citation>
    <scope>NUCLEOTIDE SEQUENCE [LARGE SCALE GENOMIC DNA]</scope>
</reference>
<dbReference type="EMBL" id="CADEBC010000540">
    <property type="protein sequence ID" value="CAB3249805.1"/>
    <property type="molecule type" value="Genomic_DNA"/>
</dbReference>
<dbReference type="InterPro" id="IPR050895">
    <property type="entry name" value="XK-related_scramblase"/>
</dbReference>
<evidence type="ECO:0000256" key="5">
    <source>
        <dbReference type="ARBA" id="ARBA00022989"/>
    </source>
</evidence>
<gene>
    <name evidence="9" type="ORF">APLA_LOCUS12291</name>
</gene>
<dbReference type="InterPro" id="IPR018629">
    <property type="entry name" value="XK-rel"/>
</dbReference>
<dbReference type="OrthoDB" id="8190653at2759"/>
<evidence type="ECO:0000256" key="2">
    <source>
        <dbReference type="ARBA" id="ARBA00008789"/>
    </source>
</evidence>
<evidence type="ECO:0000313" key="9">
    <source>
        <dbReference type="EMBL" id="CAB3249805.1"/>
    </source>
</evidence>
<evidence type="ECO:0000256" key="6">
    <source>
        <dbReference type="ARBA" id="ARBA00023136"/>
    </source>
</evidence>
<proteinExistence type="inferred from homology"/>
<evidence type="ECO:0000313" key="10">
    <source>
        <dbReference type="Proteomes" id="UP000494106"/>
    </source>
</evidence>
<keyword evidence="5 7" id="KW-1133">Transmembrane helix</keyword>
<evidence type="ECO:0000256" key="3">
    <source>
        <dbReference type="ARBA" id="ARBA00022475"/>
    </source>
</evidence>
<comment type="subcellular location">
    <subcellularLocation>
        <location evidence="1">Cell membrane</location>
        <topology evidence="1">Multi-pass membrane protein</topology>
    </subcellularLocation>
    <subcellularLocation>
        <location evidence="7">Membrane</location>
        <topology evidence="7">Multi-pass membrane protein</topology>
    </subcellularLocation>
</comment>
<evidence type="ECO:0000256" key="4">
    <source>
        <dbReference type="ARBA" id="ARBA00022692"/>
    </source>
</evidence>
<dbReference type="PANTHER" id="PTHR16024:SF27">
    <property type="entry name" value="XK-RELATED PROTEIN"/>
    <property type="match status" value="1"/>
</dbReference>
<feature type="region of interest" description="Disordered" evidence="8">
    <location>
        <begin position="241"/>
        <end position="280"/>
    </location>
</feature>
<evidence type="ECO:0000256" key="8">
    <source>
        <dbReference type="SAM" id="MobiDB-lite"/>
    </source>
</evidence>
<dbReference type="GO" id="GO:1902742">
    <property type="term" value="P:apoptotic process involved in development"/>
    <property type="evidence" value="ECO:0007669"/>
    <property type="project" value="TreeGrafter"/>
</dbReference>
<feature type="compositionally biased region" description="Basic and acidic residues" evidence="8">
    <location>
        <begin position="241"/>
        <end position="255"/>
    </location>
</feature>
<keyword evidence="4 7" id="KW-0812">Transmembrane</keyword>
<dbReference type="PANTHER" id="PTHR16024">
    <property type="entry name" value="XK-RELATED PROTEIN"/>
    <property type="match status" value="1"/>
</dbReference>
<name>A0A8S1AK92_ARCPL</name>
<dbReference type="GO" id="GO:0043652">
    <property type="term" value="P:engulfment of apoptotic cell"/>
    <property type="evidence" value="ECO:0007669"/>
    <property type="project" value="TreeGrafter"/>
</dbReference>
<accession>A0A8S1AK92</accession>
<sequence length="480" mass="54335">MVACELDKEVAGDVMGWKLPVWQALFLHRVCPAIGGLLVYLILICFDLALIVTHFRKGDEALGVFCSILVTLPAVIAFVFTLASPPPSLQTDLSAYSVSVQKKDLRWLGIQFLNAIFFPIVAIGRYCFLIFWWVEAVYASRAKDEDRTREAILKARSSSPMELYLFLQSFIHAAPHAIVNILDLLARFTDLSFDQVSVQSVSIIVSCLRMASTATVYRRFEREKLCGRNYPWNKKLITKNEDNDERDDKKPHQEEEQLYESITQKDSMRSSTPYNSEFRNTNSDLIQFSPRTPVEMSSSFFDYDSDCSDCSSHYLPPISPVTQRRAPTYDSDDEYVRPLSIIDRVAPKRRDTGYIIEKVEIVPPPVMVAPRPGSLALWAEKMVENAESIPDWLSAPPRRKYCDEVIEDEPDVPHRVPRAYMRGLEPQDLTAAIVHFLDGNVLGGFETRSHVLSSDSYCVATALLTTPIAIALPPLYTLHP</sequence>
<comment type="caution">
    <text evidence="9">The sequence shown here is derived from an EMBL/GenBank/DDBJ whole genome shotgun (WGS) entry which is preliminary data.</text>
</comment>
<dbReference type="AlphaFoldDB" id="A0A8S1AK92"/>
<feature type="transmembrane region" description="Helical" evidence="7">
    <location>
        <begin position="62"/>
        <end position="83"/>
    </location>
</feature>
<protein>
    <recommendedName>
        <fullName evidence="7">XK-related protein</fullName>
    </recommendedName>
</protein>
<organism evidence="9 10">
    <name type="scientific">Arctia plantaginis</name>
    <name type="common">Wood tiger moth</name>
    <name type="synonym">Phalaena plantaginis</name>
    <dbReference type="NCBI Taxonomy" id="874455"/>
    <lineage>
        <taxon>Eukaryota</taxon>
        <taxon>Metazoa</taxon>
        <taxon>Ecdysozoa</taxon>
        <taxon>Arthropoda</taxon>
        <taxon>Hexapoda</taxon>
        <taxon>Insecta</taxon>
        <taxon>Pterygota</taxon>
        <taxon>Neoptera</taxon>
        <taxon>Endopterygota</taxon>
        <taxon>Lepidoptera</taxon>
        <taxon>Glossata</taxon>
        <taxon>Ditrysia</taxon>
        <taxon>Noctuoidea</taxon>
        <taxon>Erebidae</taxon>
        <taxon>Arctiinae</taxon>
        <taxon>Arctia</taxon>
    </lineage>
</organism>
<keyword evidence="3" id="KW-1003">Cell membrane</keyword>
<comment type="similarity">
    <text evidence="2 7">Belongs to the XK family.</text>
</comment>
<keyword evidence="6 7" id="KW-0472">Membrane</keyword>
<evidence type="ECO:0000256" key="1">
    <source>
        <dbReference type="ARBA" id="ARBA00004651"/>
    </source>
</evidence>